<proteinExistence type="inferred from homology"/>
<keyword evidence="2 3" id="KW-0378">Hydrolase</keyword>
<dbReference type="InterPro" id="IPR050654">
    <property type="entry name" value="AChE-related_enzymes"/>
</dbReference>
<comment type="caution">
    <text evidence="6">The sequence shown here is derived from an EMBL/GenBank/DDBJ whole genome shotgun (WGS) entry which is preliminary data.</text>
</comment>
<protein>
    <recommendedName>
        <fullName evidence="3">Carboxylic ester hydrolase</fullName>
        <ecNumber evidence="3">3.1.1.-</ecNumber>
    </recommendedName>
</protein>
<reference evidence="7" key="2">
    <citation type="submission" date="2012-06" db="EMBL/GenBank/DDBJ databases">
        <title>Comparative genomic analyses of Aspergillus oryzae 3.042 and A. oryzae RIB40 for soy-sauce fermentation.</title>
        <authorList>
            <person name="Zhao G."/>
            <person name="Hou L."/>
            <person name="Wang C."/>
            <person name="Cao X."/>
        </authorList>
    </citation>
    <scope>NUCLEOTIDE SEQUENCE [LARGE SCALE GENOMIC DNA]</scope>
    <source>
        <strain evidence="7">3.042</strain>
    </source>
</reference>
<dbReference type="PROSITE" id="PS00122">
    <property type="entry name" value="CARBOXYLESTERASE_B_1"/>
    <property type="match status" value="1"/>
</dbReference>
<evidence type="ECO:0000256" key="1">
    <source>
        <dbReference type="ARBA" id="ARBA00005964"/>
    </source>
</evidence>
<dbReference type="InterPro" id="IPR019826">
    <property type="entry name" value="Carboxylesterase_B_AS"/>
</dbReference>
<gene>
    <name evidence="6" type="ORF">Ao3042_03118</name>
</gene>
<evidence type="ECO:0000256" key="4">
    <source>
        <dbReference type="SAM" id="Phobius"/>
    </source>
</evidence>
<evidence type="ECO:0000313" key="6">
    <source>
        <dbReference type="EMBL" id="EIT80721.1"/>
    </source>
</evidence>
<dbReference type="PROSITE" id="PS00941">
    <property type="entry name" value="CARBOXYLESTERASE_B_2"/>
    <property type="match status" value="1"/>
</dbReference>
<dbReference type="Gene3D" id="3.40.50.1820">
    <property type="entry name" value="alpha/beta hydrolase"/>
    <property type="match status" value="1"/>
</dbReference>
<dbReference type="InterPro" id="IPR002018">
    <property type="entry name" value="CarbesteraseB"/>
</dbReference>
<dbReference type="GO" id="GO:0052689">
    <property type="term" value="F:carboxylic ester hydrolase activity"/>
    <property type="evidence" value="ECO:0007669"/>
    <property type="project" value="TreeGrafter"/>
</dbReference>
<comment type="similarity">
    <text evidence="1 3">Belongs to the type-B carboxylesterase/lipase family.</text>
</comment>
<dbReference type="Proteomes" id="UP000002812">
    <property type="component" value="Unassembled WGS sequence"/>
</dbReference>
<organism evidence="6 7">
    <name type="scientific">Aspergillus oryzae (strain 3.042)</name>
    <name type="common">Yellow koji mold</name>
    <dbReference type="NCBI Taxonomy" id="1160506"/>
    <lineage>
        <taxon>Eukaryota</taxon>
        <taxon>Fungi</taxon>
        <taxon>Dikarya</taxon>
        <taxon>Ascomycota</taxon>
        <taxon>Pezizomycotina</taxon>
        <taxon>Eurotiomycetes</taxon>
        <taxon>Eurotiomycetidae</taxon>
        <taxon>Eurotiales</taxon>
        <taxon>Aspergillaceae</taxon>
        <taxon>Aspergillus</taxon>
        <taxon>Aspergillus subgen. Circumdati</taxon>
    </lineage>
</organism>
<dbReference type="InterPro" id="IPR019819">
    <property type="entry name" value="Carboxylesterase_B_CS"/>
</dbReference>
<dbReference type="OrthoDB" id="408631at2759"/>
<dbReference type="HOGENOM" id="CLU_006586_10_7_1"/>
<dbReference type="PANTHER" id="PTHR43918:SF4">
    <property type="entry name" value="CARBOXYLIC ESTER HYDROLASE"/>
    <property type="match status" value="1"/>
</dbReference>
<dbReference type="ESTHER" id="aspor-q2u875">
    <property type="family name" value="Fungal_carboxylesterase_lipase"/>
</dbReference>
<feature type="domain" description="Carboxylesterase type B" evidence="5">
    <location>
        <begin position="85"/>
        <end position="583"/>
    </location>
</feature>
<dbReference type="Pfam" id="PF00135">
    <property type="entry name" value="COesterase"/>
    <property type="match status" value="1"/>
</dbReference>
<dbReference type="SUPFAM" id="SSF53474">
    <property type="entry name" value="alpha/beta-Hydrolases"/>
    <property type="match status" value="1"/>
</dbReference>
<feature type="transmembrane region" description="Helical" evidence="4">
    <location>
        <begin position="50"/>
        <end position="71"/>
    </location>
</feature>
<keyword evidence="4" id="KW-0812">Transmembrane</keyword>
<dbReference type="AlphaFoldDB" id="I8INB2"/>
<keyword evidence="4" id="KW-0472">Membrane</keyword>
<dbReference type="PANTHER" id="PTHR43918">
    <property type="entry name" value="ACETYLCHOLINESTERASE"/>
    <property type="match status" value="1"/>
</dbReference>
<sequence>MGVVSGDSHLIKGKELNQQSKKRAPGIQGLVALICTGNTCLQYTHTFIKAVVTVAIMKLAIFLSVVLTFFVEVKNAAPLDSLRPTINLDYAQYQGLRLPAGVDQYLGMRYAAPPLAELRFRAPQEPARTSSVQDASAFGPVCVGTGQNVTGKTAEDCLFINVFTPSSATQGSKLPVWVYIQGGAYATNSNANYNGTQVIEESGYEIILVNFNYRVGALGFLAGQKVQQDGDLNVGLLDQRKALQWVKKYIHLFGGDPNHVVIHGASAGAGSVAYHLAAYGGRNDGLFVGAVAESPFWPAQRNSSESEAQFSQFIEAVGCSTISCLRSANITAIQKAQATSIDPTDPTRTTPSSWEFGPVVDGAFIQDRLYPLFAQGKFIRVPLIIGGDTNEGSGFAYNATSPADISEFLTSLYPGLSSSELKSINRAYQGMQPVPLHAGYFPAASAAYGDAVFTCPGIHMSTKMTELYAVGGEKVWSYRYNVQDPENLSKGLGVPHTFETEAIFGPDYGGGLSSSITNINAGIVPIVMNYYISFVKSLDPNSFRAEGAPYWMPWGSGERLKIQTNQTAMEVIPGMQADRCALWEALAPVMNV</sequence>
<evidence type="ECO:0000256" key="3">
    <source>
        <dbReference type="RuleBase" id="RU361235"/>
    </source>
</evidence>
<dbReference type="EMBL" id="AKHY01000113">
    <property type="protein sequence ID" value="EIT80721.1"/>
    <property type="molecule type" value="Genomic_DNA"/>
</dbReference>
<evidence type="ECO:0000256" key="2">
    <source>
        <dbReference type="ARBA" id="ARBA00022801"/>
    </source>
</evidence>
<evidence type="ECO:0000259" key="5">
    <source>
        <dbReference type="Pfam" id="PF00135"/>
    </source>
</evidence>
<dbReference type="EC" id="3.1.1.-" evidence="3"/>
<dbReference type="InterPro" id="IPR029058">
    <property type="entry name" value="AB_hydrolase_fold"/>
</dbReference>
<keyword evidence="4" id="KW-1133">Transmembrane helix</keyword>
<accession>I8INB2</accession>
<evidence type="ECO:0000313" key="7">
    <source>
        <dbReference type="Proteomes" id="UP000002812"/>
    </source>
</evidence>
<name>I8INB2_ASPO3</name>
<reference evidence="6 7" key="1">
    <citation type="journal article" date="2012" name="Eukaryot. Cell">
        <title>Draft genome sequence of Aspergillus oryzae strain 3.042.</title>
        <authorList>
            <person name="Zhao G."/>
            <person name="Yao Y."/>
            <person name="Qi W."/>
            <person name="Wang C."/>
            <person name="Hou L."/>
            <person name="Zeng B."/>
            <person name="Cao X."/>
        </authorList>
    </citation>
    <scope>NUCLEOTIDE SEQUENCE [LARGE SCALE GENOMIC DNA]</scope>
    <source>
        <strain evidence="6 7">3.042</strain>
    </source>
</reference>